<dbReference type="GO" id="GO:0006511">
    <property type="term" value="P:ubiquitin-dependent protein catabolic process"/>
    <property type="evidence" value="ECO:0007669"/>
    <property type="project" value="TreeGrafter"/>
</dbReference>
<dbReference type="Pfam" id="PF22788">
    <property type="entry name" value="COP9_hel_rpt"/>
    <property type="match status" value="2"/>
</dbReference>
<protein>
    <recommendedName>
        <fullName evidence="3">COP9 signalosome complex subunit 3 N-terminal helical repeats domain-containing protein</fullName>
    </recommendedName>
</protein>
<keyword evidence="1" id="KW-0963">Cytoplasm</keyword>
<sequence>MDYVWATLATGLTAADAISSKKLDSAFKDHARAIKQLLATHRQVIAANLGEILSKLEPAENAIAFLAFLQVSVDPRHPPAGIERVALLDETLRFLLNFEPHQIRYVGLSFRKLLETIATGQVFSPLVSVEALATAMLRLDPSGSMFTSTHLLLVKLAYEFSCIEPALKVLDRDITFYPEMAGQKDAKLLCDASIAPASYISVDTGLTDPVKSTSVLEYNFLSGLCYMTRKDWSKAHRALERVITHPSRDKGVSKIMDDAYKRWVLVGLLKDGREPNLPHYTTFSAKNTYNTLGLPYKSVANLFSTANAAQLNGEVEGNRITWEEDNTTALITEVVAAYQKWQIINLRDIYKEISISQLRRITLSAETGEALTNDTEVTKLVREMIESNLLRGELLRGNDGNDLYLKFHDESEYMTEANFAHDIAQRHHNIQSLGQQFKAANDRMSGSKEYVRHAVREQKRAEKDGNDPLPAFESQIEDEDLMTGVQAHG</sequence>
<evidence type="ECO:0000259" key="3">
    <source>
        <dbReference type="Pfam" id="PF22788"/>
    </source>
</evidence>
<feature type="domain" description="COP9 signalosome complex subunit 3 N-terminal helical repeats" evidence="3">
    <location>
        <begin position="36"/>
        <end position="188"/>
    </location>
</feature>
<dbReference type="InterPro" id="IPR055089">
    <property type="entry name" value="COP9_N"/>
</dbReference>
<evidence type="ECO:0000313" key="4">
    <source>
        <dbReference type="EMBL" id="KAH7149413.1"/>
    </source>
</evidence>
<feature type="compositionally biased region" description="Basic and acidic residues" evidence="2">
    <location>
        <begin position="457"/>
        <end position="466"/>
    </location>
</feature>
<dbReference type="PANTHER" id="PTHR10758">
    <property type="entry name" value="26S PROTEASOME NON-ATPASE REGULATORY SUBUNIT 3/COP9 SIGNALOSOME COMPLEX SUBUNIT 3"/>
    <property type="match status" value="1"/>
</dbReference>
<dbReference type="AlphaFoldDB" id="A0A9P9F1G2"/>
<evidence type="ECO:0000313" key="5">
    <source>
        <dbReference type="Proteomes" id="UP000717696"/>
    </source>
</evidence>
<comment type="caution">
    <text evidence="4">The sequence shown here is derived from an EMBL/GenBank/DDBJ whole genome shotgun (WGS) entry which is preliminary data.</text>
</comment>
<dbReference type="InterPro" id="IPR050756">
    <property type="entry name" value="CSN3"/>
</dbReference>
<accession>A0A9P9F1G2</accession>
<name>A0A9P9F1G2_9HYPO</name>
<feature type="region of interest" description="Disordered" evidence="2">
    <location>
        <begin position="457"/>
        <end position="489"/>
    </location>
</feature>
<dbReference type="PANTHER" id="PTHR10758:SF1">
    <property type="entry name" value="COP9 SIGNALOSOME COMPLEX SUBUNIT 3"/>
    <property type="match status" value="1"/>
</dbReference>
<reference evidence="4" key="1">
    <citation type="journal article" date="2021" name="Nat. Commun.">
        <title>Genetic determinants of endophytism in the Arabidopsis root mycobiome.</title>
        <authorList>
            <person name="Mesny F."/>
            <person name="Miyauchi S."/>
            <person name="Thiergart T."/>
            <person name="Pickel B."/>
            <person name="Atanasova L."/>
            <person name="Karlsson M."/>
            <person name="Huettel B."/>
            <person name="Barry K.W."/>
            <person name="Haridas S."/>
            <person name="Chen C."/>
            <person name="Bauer D."/>
            <person name="Andreopoulos W."/>
            <person name="Pangilinan J."/>
            <person name="LaButti K."/>
            <person name="Riley R."/>
            <person name="Lipzen A."/>
            <person name="Clum A."/>
            <person name="Drula E."/>
            <person name="Henrissat B."/>
            <person name="Kohler A."/>
            <person name="Grigoriev I.V."/>
            <person name="Martin F.M."/>
            <person name="Hacquard S."/>
        </authorList>
    </citation>
    <scope>NUCLEOTIDE SEQUENCE</scope>
    <source>
        <strain evidence="4">MPI-CAGE-AT-0021</strain>
    </source>
</reference>
<proteinExistence type="predicted"/>
<feature type="domain" description="COP9 signalosome complex subunit 3 N-terminal helical repeats" evidence="3">
    <location>
        <begin position="209"/>
        <end position="282"/>
    </location>
</feature>
<dbReference type="GO" id="GO:0008180">
    <property type="term" value="C:COP9 signalosome"/>
    <property type="evidence" value="ECO:0007669"/>
    <property type="project" value="TreeGrafter"/>
</dbReference>
<dbReference type="Proteomes" id="UP000717696">
    <property type="component" value="Unassembled WGS sequence"/>
</dbReference>
<evidence type="ECO:0000256" key="2">
    <source>
        <dbReference type="SAM" id="MobiDB-lite"/>
    </source>
</evidence>
<dbReference type="EMBL" id="JAGMUU010000007">
    <property type="protein sequence ID" value="KAH7149413.1"/>
    <property type="molecule type" value="Genomic_DNA"/>
</dbReference>
<gene>
    <name evidence="4" type="ORF">B0J13DRAFT_305303</name>
</gene>
<keyword evidence="5" id="KW-1185">Reference proteome</keyword>
<dbReference type="OrthoDB" id="29061at2759"/>
<evidence type="ECO:0000256" key="1">
    <source>
        <dbReference type="ARBA" id="ARBA00022490"/>
    </source>
</evidence>
<organism evidence="4 5">
    <name type="scientific">Dactylonectria estremocensis</name>
    <dbReference type="NCBI Taxonomy" id="1079267"/>
    <lineage>
        <taxon>Eukaryota</taxon>
        <taxon>Fungi</taxon>
        <taxon>Dikarya</taxon>
        <taxon>Ascomycota</taxon>
        <taxon>Pezizomycotina</taxon>
        <taxon>Sordariomycetes</taxon>
        <taxon>Hypocreomycetidae</taxon>
        <taxon>Hypocreales</taxon>
        <taxon>Nectriaceae</taxon>
        <taxon>Dactylonectria</taxon>
    </lineage>
</organism>